<evidence type="ECO:0000313" key="2">
    <source>
        <dbReference type="Proteomes" id="UP000248806"/>
    </source>
</evidence>
<comment type="caution">
    <text evidence="1">The sequence shown here is derived from an EMBL/GenBank/DDBJ whole genome shotgun (WGS) entry which is preliminary data.</text>
</comment>
<evidence type="ECO:0000313" key="1">
    <source>
        <dbReference type="EMBL" id="PZW20984.1"/>
    </source>
</evidence>
<sequence length="104" mass="11907">MEIIPYSNPSAEEALPLQLPPAREGAILGVYILLRTSDYQFILHKIIGWFAEREEVVLIDHGTTDKLGLGYIILEWLEGEIDSLFLAILRDEELVADYNTYLRD</sequence>
<dbReference type="EMBL" id="QKUF01000038">
    <property type="protein sequence ID" value="PZW20984.1"/>
    <property type="molecule type" value="Genomic_DNA"/>
</dbReference>
<dbReference type="OrthoDB" id="173028at2"/>
<protein>
    <submittedName>
        <fullName evidence="1">Uncharacterized protein</fullName>
    </submittedName>
</protein>
<accession>A0A326TWX1</accession>
<dbReference type="RefSeq" id="WP_111325984.1">
    <property type="nucleotide sequence ID" value="NZ_BIFX01000001.1"/>
</dbReference>
<reference evidence="1 2" key="1">
    <citation type="submission" date="2018-06" db="EMBL/GenBank/DDBJ databases">
        <title>Genomic Encyclopedia of Archaeal and Bacterial Type Strains, Phase II (KMG-II): from individual species to whole genera.</title>
        <authorList>
            <person name="Goeker M."/>
        </authorList>
    </citation>
    <scope>NUCLEOTIDE SEQUENCE [LARGE SCALE GENOMIC DNA]</scope>
    <source>
        <strain evidence="1 2">ATCC BAA-1881</strain>
    </source>
</reference>
<proteinExistence type="predicted"/>
<gene>
    <name evidence="1" type="ORF">EI42_05745</name>
</gene>
<dbReference type="AlphaFoldDB" id="A0A326TWX1"/>
<keyword evidence="2" id="KW-1185">Reference proteome</keyword>
<organism evidence="1 2">
    <name type="scientific">Thermosporothrix hazakensis</name>
    <dbReference type="NCBI Taxonomy" id="644383"/>
    <lineage>
        <taxon>Bacteria</taxon>
        <taxon>Bacillati</taxon>
        <taxon>Chloroflexota</taxon>
        <taxon>Ktedonobacteria</taxon>
        <taxon>Ktedonobacterales</taxon>
        <taxon>Thermosporotrichaceae</taxon>
        <taxon>Thermosporothrix</taxon>
    </lineage>
</organism>
<name>A0A326TWX1_THEHA</name>
<dbReference type="Proteomes" id="UP000248806">
    <property type="component" value="Unassembled WGS sequence"/>
</dbReference>